<feature type="region of interest" description="Disordered" evidence="1">
    <location>
        <begin position="300"/>
        <end position="345"/>
    </location>
</feature>
<feature type="domain" description="Nuclease associated modular" evidence="2">
    <location>
        <begin position="81"/>
        <end position="97"/>
    </location>
</feature>
<name>A0AB34IMA2_PRYPA</name>
<dbReference type="InterPro" id="IPR003611">
    <property type="entry name" value="NUMOD3"/>
</dbReference>
<reference evidence="3 4" key="1">
    <citation type="journal article" date="2024" name="Science">
        <title>Giant polyketide synthase enzymes in the biosynthesis of giant marine polyether toxins.</title>
        <authorList>
            <person name="Fallon T.R."/>
            <person name="Shende V.V."/>
            <person name="Wierzbicki I.H."/>
            <person name="Pendleton A.L."/>
            <person name="Watervoot N.F."/>
            <person name="Auber R.P."/>
            <person name="Gonzalez D.J."/>
            <person name="Wisecaver J.H."/>
            <person name="Moore B.S."/>
        </authorList>
    </citation>
    <scope>NUCLEOTIDE SEQUENCE [LARGE SCALE GENOMIC DNA]</scope>
    <source>
        <strain evidence="3 4">12B1</strain>
    </source>
</reference>
<sequence>MHRLATLVTISACFCHGNGHAARLGAAPSVAYLHARTPRAQLFLLQDSSMAKRTAAGGHLHTRESRAKISAANKGKTPWNVGKAHSEETRRRIAEGTRRAVALRTEQQQRERAALRLSDPAAYALLVANESAKATRRVRRGRGGGGRRAPPNVTRAAAPRKAAARGGRVNFTFTEEAKARISASLRARWADPEYRQRRGNVTVSEETRAKLSRVMKAKWRDGEYRKRCSVNGSHTVERRRKISEAIRKKWADPSYRNRTLSGIRAAHSNSNATVARTKIEPGSPEDIEWRRRISAGMKARWRDDEYRQSQLERMSSRGPTSSRPPPRQPSASRAAAAPPAPPPFDLAAAQMEADLAEVLGKPRRREAARPPPPPPPPPRARKREEKQAVVPMVRRFGVAEAEPVRELVDWGDATLDFGEAEAQNDFLFAAEPEPVDMIDLMMNGDDAPQ</sequence>
<organism evidence="3 4">
    <name type="scientific">Prymnesium parvum</name>
    <name type="common">Toxic golden alga</name>
    <dbReference type="NCBI Taxonomy" id="97485"/>
    <lineage>
        <taxon>Eukaryota</taxon>
        <taxon>Haptista</taxon>
        <taxon>Haptophyta</taxon>
        <taxon>Prymnesiophyceae</taxon>
        <taxon>Prymnesiales</taxon>
        <taxon>Prymnesiaceae</taxon>
        <taxon>Prymnesium</taxon>
    </lineage>
</organism>
<evidence type="ECO:0000256" key="1">
    <source>
        <dbReference type="SAM" id="MobiDB-lite"/>
    </source>
</evidence>
<proteinExistence type="predicted"/>
<dbReference type="Proteomes" id="UP001515480">
    <property type="component" value="Unassembled WGS sequence"/>
</dbReference>
<dbReference type="Pfam" id="PF07460">
    <property type="entry name" value="NUMOD3"/>
    <property type="match status" value="1"/>
</dbReference>
<protein>
    <recommendedName>
        <fullName evidence="2">Nuclease associated modular domain-containing protein</fullName>
    </recommendedName>
</protein>
<dbReference type="EMBL" id="JBGBPQ010000023">
    <property type="protein sequence ID" value="KAL1500382.1"/>
    <property type="molecule type" value="Genomic_DNA"/>
</dbReference>
<accession>A0AB34IMA2</accession>
<dbReference type="PANTHER" id="PTHR34199:SF2">
    <property type="entry name" value="NUMOD3 MOTIF FAMILY PROTEIN, EXPRESSED"/>
    <property type="match status" value="1"/>
</dbReference>
<evidence type="ECO:0000259" key="2">
    <source>
        <dbReference type="SMART" id="SM00496"/>
    </source>
</evidence>
<dbReference type="AlphaFoldDB" id="A0AB34IMA2"/>
<dbReference type="SMART" id="SM00496">
    <property type="entry name" value="IENR2"/>
    <property type="match status" value="5"/>
</dbReference>
<feature type="region of interest" description="Disordered" evidence="1">
    <location>
        <begin position="133"/>
        <end position="163"/>
    </location>
</feature>
<feature type="domain" description="Nuclease associated modular" evidence="2">
    <location>
        <begin position="169"/>
        <end position="185"/>
    </location>
</feature>
<feature type="domain" description="Nuclease associated modular" evidence="2">
    <location>
        <begin position="57"/>
        <end position="73"/>
    </location>
</feature>
<keyword evidence="4" id="KW-1185">Reference proteome</keyword>
<feature type="domain" description="Nuclease associated modular" evidence="2">
    <location>
        <begin position="199"/>
        <end position="215"/>
    </location>
</feature>
<gene>
    <name evidence="3" type="ORF">AB1Y20_013039</name>
</gene>
<feature type="compositionally biased region" description="Pro residues" evidence="1">
    <location>
        <begin position="369"/>
        <end position="378"/>
    </location>
</feature>
<evidence type="ECO:0000313" key="3">
    <source>
        <dbReference type="EMBL" id="KAL1500382.1"/>
    </source>
</evidence>
<feature type="domain" description="Nuclease associated modular" evidence="2">
    <location>
        <begin position="230"/>
        <end position="246"/>
    </location>
</feature>
<dbReference type="GO" id="GO:0003677">
    <property type="term" value="F:DNA binding"/>
    <property type="evidence" value="ECO:0007669"/>
    <property type="project" value="InterPro"/>
</dbReference>
<comment type="caution">
    <text evidence="3">The sequence shown here is derived from an EMBL/GenBank/DDBJ whole genome shotgun (WGS) entry which is preliminary data.</text>
</comment>
<evidence type="ECO:0000313" key="4">
    <source>
        <dbReference type="Proteomes" id="UP001515480"/>
    </source>
</evidence>
<feature type="region of interest" description="Disordered" evidence="1">
    <location>
        <begin position="361"/>
        <end position="387"/>
    </location>
</feature>
<dbReference type="PANTHER" id="PTHR34199">
    <property type="entry name" value="NUMOD3 MOTIF FAMILY PROTEIN, EXPRESSED"/>
    <property type="match status" value="1"/>
</dbReference>